<feature type="transmembrane region" description="Helical" evidence="1">
    <location>
        <begin position="20"/>
        <end position="36"/>
    </location>
</feature>
<dbReference type="EMBL" id="LQQC01000009">
    <property type="protein sequence ID" value="KXZ58691.1"/>
    <property type="molecule type" value="Genomic_DNA"/>
</dbReference>
<feature type="transmembrane region" description="Helical" evidence="1">
    <location>
        <begin position="42"/>
        <end position="71"/>
    </location>
</feature>
<evidence type="ECO:0000313" key="4">
    <source>
        <dbReference type="Proteomes" id="UP000243589"/>
    </source>
</evidence>
<proteinExistence type="predicted"/>
<comment type="caution">
    <text evidence="3">The sequence shown here is derived from an EMBL/GenBank/DDBJ whole genome shotgun (WGS) entry which is preliminary data.</text>
</comment>
<dbReference type="Proteomes" id="UP000243589">
    <property type="component" value="Unassembled WGS sequence"/>
</dbReference>
<keyword evidence="1" id="KW-1133">Transmembrane helix</keyword>
<evidence type="ECO:0000313" key="3">
    <source>
        <dbReference type="EMBL" id="KXZ58691.1"/>
    </source>
</evidence>
<gene>
    <name evidence="3" type="ORF">Bravens_00872</name>
</gene>
<dbReference type="RefSeq" id="WP_062020622.1">
    <property type="nucleotide sequence ID" value="NZ_LQQC01000009.1"/>
</dbReference>
<dbReference type="Pfam" id="PF10756">
    <property type="entry name" value="bPH_6"/>
    <property type="match status" value="1"/>
</dbReference>
<dbReference type="PATRIC" id="fig|479117.4.peg.875"/>
<keyword evidence="1" id="KW-0472">Membrane</keyword>
<reference evidence="3 4" key="1">
    <citation type="submission" date="2016-01" db="EMBL/GenBank/DDBJ databases">
        <title>Use of Whole Genome Sequencing to ascertain that Brevibacterium massiliense (Roux, Raoult 2009) is a later heterotypic synonym of Brevibacterium ravenspurgense (Mages 2008).</title>
        <authorList>
            <person name="Bernier A.-M."/>
            <person name="Burdz T."/>
            <person name="Huynh C."/>
            <person name="Pachecho A.L."/>
            <person name="Wiebe D."/>
            <person name="Bonner C."/>
            <person name="Bernard K."/>
        </authorList>
    </citation>
    <scope>NUCLEOTIDE SEQUENCE [LARGE SCALE GENOMIC DNA]</scope>
    <source>
        <strain evidence="3 4">CCUG56047</strain>
    </source>
</reference>
<accession>A0A150H9I9</accession>
<protein>
    <recommendedName>
        <fullName evidence="2">Low molecular weight protein antigen 6 PH domain-containing protein</fullName>
    </recommendedName>
</protein>
<evidence type="ECO:0000259" key="2">
    <source>
        <dbReference type="Pfam" id="PF10756"/>
    </source>
</evidence>
<feature type="transmembrane region" description="Helical" evidence="1">
    <location>
        <begin position="184"/>
        <end position="202"/>
    </location>
</feature>
<organism evidence="3 4">
    <name type="scientific">Brevibacterium ravenspurgense</name>
    <dbReference type="NCBI Taxonomy" id="479117"/>
    <lineage>
        <taxon>Bacteria</taxon>
        <taxon>Bacillati</taxon>
        <taxon>Actinomycetota</taxon>
        <taxon>Actinomycetes</taxon>
        <taxon>Micrococcales</taxon>
        <taxon>Brevibacteriaceae</taxon>
        <taxon>Brevibacterium</taxon>
    </lineage>
</organism>
<name>A0A150H9I9_9MICO</name>
<dbReference type="AlphaFoldDB" id="A0A150H9I9"/>
<dbReference type="InterPro" id="IPR019692">
    <property type="entry name" value="CFP-6_PH"/>
</dbReference>
<feature type="domain" description="Low molecular weight protein antigen 6 PH" evidence="2">
    <location>
        <begin position="68"/>
        <end position="106"/>
    </location>
</feature>
<sequence>MPDSDSPADRSVRLTRSRAAAVWTAVLGVLVLLAVIDCAARGWFIIATAVFFGGAALCWLSLNLFVFPALIAHRDGLEVRNPLRTVFLPWGSLAQAGGRYFAELTDTAGEVTRVWAAPLSAVRTHKQKLRKKAADADLLASGIGPKAVPDHAQPGTVDLIRRTIAEHSADTSAPGQVRRTWNTTSWLVFTGLAAASIVLTVIA</sequence>
<evidence type="ECO:0000256" key="1">
    <source>
        <dbReference type="SAM" id="Phobius"/>
    </source>
</evidence>
<keyword evidence="1" id="KW-0812">Transmembrane</keyword>
<keyword evidence="4" id="KW-1185">Reference proteome</keyword>